<protein>
    <submittedName>
        <fullName evidence="1">Uncharacterized protein</fullName>
    </submittedName>
</protein>
<organism evidence="1 2">
    <name type="scientific">Tropicimonas aquimaris</name>
    <dbReference type="NCBI Taxonomy" id="914152"/>
    <lineage>
        <taxon>Bacteria</taxon>
        <taxon>Pseudomonadati</taxon>
        <taxon>Pseudomonadota</taxon>
        <taxon>Alphaproteobacteria</taxon>
        <taxon>Rhodobacterales</taxon>
        <taxon>Roseobacteraceae</taxon>
        <taxon>Tropicimonas</taxon>
    </lineage>
</organism>
<dbReference type="EMBL" id="JBHTJT010000008">
    <property type="protein sequence ID" value="MFD0979968.1"/>
    <property type="molecule type" value="Genomic_DNA"/>
</dbReference>
<reference evidence="2" key="1">
    <citation type="journal article" date="2019" name="Int. J. Syst. Evol. Microbiol.">
        <title>The Global Catalogue of Microorganisms (GCM) 10K type strain sequencing project: providing services to taxonomists for standard genome sequencing and annotation.</title>
        <authorList>
            <consortium name="The Broad Institute Genomics Platform"/>
            <consortium name="The Broad Institute Genome Sequencing Center for Infectious Disease"/>
            <person name="Wu L."/>
            <person name="Ma J."/>
        </authorList>
    </citation>
    <scope>NUCLEOTIDE SEQUENCE [LARGE SCALE GENOMIC DNA]</scope>
    <source>
        <strain evidence="2">CCUG 60524</strain>
    </source>
</reference>
<evidence type="ECO:0000313" key="1">
    <source>
        <dbReference type="EMBL" id="MFD0979968.1"/>
    </source>
</evidence>
<sequence length="248" mass="27643">MSKSYTLYIKAYTPETIPMARLAEYMQNLAAILGHETAVHFQTLKPGSTQLVTRIDHEDVPKVAAHLAQVKRGEGTPEASKAHAEIDRLLAEDNATGFIYEDENESAEVIAFPGVTRLRPTTYGPFNQEGSLDGILISVSGADQTVHLQLQNGDIKYTGIDTNRETARRLAKHMYEPVRILGTGRWLRDQDGNWILKKFRVDSYNVLAADDLKDAINQMRDIEGSEWKSLDDPIGALKALREKGNGLH</sequence>
<comment type="caution">
    <text evidence="1">The sequence shown here is derived from an EMBL/GenBank/DDBJ whole genome shotgun (WGS) entry which is preliminary data.</text>
</comment>
<gene>
    <name evidence="1" type="ORF">ACFQ2S_09915</name>
</gene>
<dbReference type="RefSeq" id="WP_386074290.1">
    <property type="nucleotide sequence ID" value="NZ_JBHTJT010000008.1"/>
</dbReference>
<keyword evidence="2" id="KW-1185">Reference proteome</keyword>
<dbReference type="Proteomes" id="UP001597108">
    <property type="component" value="Unassembled WGS sequence"/>
</dbReference>
<name>A0ABW3IRK9_9RHOB</name>
<proteinExistence type="predicted"/>
<evidence type="ECO:0000313" key="2">
    <source>
        <dbReference type="Proteomes" id="UP001597108"/>
    </source>
</evidence>
<accession>A0ABW3IRK9</accession>